<name>A0A6H5GHG4_9HEMI</name>
<keyword evidence="2" id="KW-1185">Reference proteome</keyword>
<organism evidence="1 2">
    <name type="scientific">Nesidiocoris tenuis</name>
    <dbReference type="NCBI Taxonomy" id="355587"/>
    <lineage>
        <taxon>Eukaryota</taxon>
        <taxon>Metazoa</taxon>
        <taxon>Ecdysozoa</taxon>
        <taxon>Arthropoda</taxon>
        <taxon>Hexapoda</taxon>
        <taxon>Insecta</taxon>
        <taxon>Pterygota</taxon>
        <taxon>Neoptera</taxon>
        <taxon>Paraneoptera</taxon>
        <taxon>Hemiptera</taxon>
        <taxon>Heteroptera</taxon>
        <taxon>Panheteroptera</taxon>
        <taxon>Cimicomorpha</taxon>
        <taxon>Miridae</taxon>
        <taxon>Dicyphina</taxon>
        <taxon>Nesidiocoris</taxon>
    </lineage>
</organism>
<dbReference type="EMBL" id="CADCXU010011948">
    <property type="protein sequence ID" value="CAB0002135.1"/>
    <property type="molecule type" value="Genomic_DNA"/>
</dbReference>
<evidence type="ECO:0000313" key="2">
    <source>
        <dbReference type="Proteomes" id="UP000479000"/>
    </source>
</evidence>
<protein>
    <submittedName>
        <fullName evidence="1">Uncharacterized protein</fullName>
    </submittedName>
</protein>
<accession>A0A6H5GHG4</accession>
<reference evidence="1 2" key="1">
    <citation type="submission" date="2020-02" db="EMBL/GenBank/DDBJ databases">
        <authorList>
            <person name="Ferguson B K."/>
        </authorList>
    </citation>
    <scope>NUCLEOTIDE SEQUENCE [LARGE SCALE GENOMIC DNA]</scope>
</reference>
<dbReference type="Proteomes" id="UP000479000">
    <property type="component" value="Unassembled WGS sequence"/>
</dbReference>
<sequence>MNMLNQVGRLIRDSTWPGPGGYHRSQKATAMRLGSRLGVLDIAVPVRVNRAKEISSPSKDVLTHWGSFKFEHKCIKQGQKRRCWSTRSCSSGVKILFNFLKFYFDQNEVKCCVVETSCASRGATPCMQPEDIGKQGATSVTSLLSSRHFDQLTRSAECKRTADWTIPPGGPVAVNRAA</sequence>
<proteinExistence type="predicted"/>
<evidence type="ECO:0000313" key="1">
    <source>
        <dbReference type="EMBL" id="CAB0002135.1"/>
    </source>
</evidence>
<gene>
    <name evidence="1" type="ORF">NTEN_LOCUS7922</name>
</gene>
<dbReference type="AlphaFoldDB" id="A0A6H5GHG4"/>